<feature type="domain" description="Major facilitator superfamily (MFS) profile" evidence="10">
    <location>
        <begin position="18"/>
        <end position="531"/>
    </location>
</feature>
<accession>A0A918L8C5</accession>
<evidence type="ECO:0000256" key="4">
    <source>
        <dbReference type="ARBA" id="ARBA00022475"/>
    </source>
</evidence>
<feature type="transmembrane region" description="Helical" evidence="9">
    <location>
        <begin position="505"/>
        <end position="526"/>
    </location>
</feature>
<dbReference type="AlphaFoldDB" id="A0A918L8C5"/>
<keyword evidence="12" id="KW-1185">Reference proteome</keyword>
<feature type="transmembrane region" description="Helical" evidence="9">
    <location>
        <begin position="83"/>
        <end position="106"/>
    </location>
</feature>
<dbReference type="InterPro" id="IPR036259">
    <property type="entry name" value="MFS_trans_sf"/>
</dbReference>
<evidence type="ECO:0000256" key="6">
    <source>
        <dbReference type="ARBA" id="ARBA00022989"/>
    </source>
</evidence>
<dbReference type="PANTHER" id="PTHR23501:SF197">
    <property type="entry name" value="COMD"/>
    <property type="match status" value="1"/>
</dbReference>
<dbReference type="InterPro" id="IPR020846">
    <property type="entry name" value="MFS_dom"/>
</dbReference>
<dbReference type="GO" id="GO:0005886">
    <property type="term" value="C:plasma membrane"/>
    <property type="evidence" value="ECO:0007669"/>
    <property type="project" value="UniProtKB-SubCell"/>
</dbReference>
<evidence type="ECO:0000256" key="5">
    <source>
        <dbReference type="ARBA" id="ARBA00022692"/>
    </source>
</evidence>
<keyword evidence="6 9" id="KW-1133">Transmembrane helix</keyword>
<evidence type="ECO:0000259" key="10">
    <source>
        <dbReference type="PROSITE" id="PS50850"/>
    </source>
</evidence>
<feature type="transmembrane region" description="Helical" evidence="9">
    <location>
        <begin position="52"/>
        <end position="71"/>
    </location>
</feature>
<evidence type="ECO:0000313" key="11">
    <source>
        <dbReference type="EMBL" id="GGS20471.1"/>
    </source>
</evidence>
<feature type="compositionally biased region" description="Basic and acidic residues" evidence="8">
    <location>
        <begin position="545"/>
        <end position="576"/>
    </location>
</feature>
<dbReference type="FunFam" id="1.20.1720.10:FF:000004">
    <property type="entry name" value="EmrB/QacA family drug resistance transporter"/>
    <property type="match status" value="1"/>
</dbReference>
<feature type="transmembrane region" description="Helical" evidence="9">
    <location>
        <begin position="404"/>
        <end position="429"/>
    </location>
</feature>
<proteinExistence type="inferred from homology"/>
<sequence length="576" mass="60871">MTQPGSVAGPTHRQILVVMSGLMLGMFLAALDQTIVGTAIRTIADDLQGLSMQAWATTAYLITATISTPLYGKLSDIYGRKPWFTTAISVFVIGSLACTVVDSMAQLAAARALQGLGAGGLMSLALTIIADLVPPRQRPKYQGYFLAVFGTSSVLGPVIGGFFAGQDEILGITGWRWVFLVNVPIGAAALIVVAKVLNVPHSRRKHRIDYWGAAFLALSVVPLLLVAEQGRAWGWGSPVAIVCYVLGVVGLIAFLLVERRMGDEALIPLRLFGTSTFAMTIVAGAILGVGMFGGISMIPQYLQIVRGYSPTDAGLMMLPMMLGIMTASITSGRLTAKTGHYKLFPIIGTALTVVALLLFWTVGVDTPIWQPLVYMAVFGLGLGNCMQTLTVAAQNSVPFGDMGVATASVTFFRQLGGTLGVAVFLSLLFSTVADNIGRAFRSAAADPAFQAALADPAVRADPANAPVFDALSTGGHGGVLDDSSFLLAVDPRLARPFQEGFTESIQLVFLVGAAVMALAFVVSLFIKEIPLRMHSPAQAAAMAAADEKPSEKHTEKPAEPRVEDARDEVRQRSQPG</sequence>
<dbReference type="NCBIfam" id="TIGR00711">
    <property type="entry name" value="efflux_EmrB"/>
    <property type="match status" value="1"/>
</dbReference>
<feature type="transmembrane region" description="Helical" evidence="9">
    <location>
        <begin position="144"/>
        <end position="165"/>
    </location>
</feature>
<gene>
    <name evidence="11" type="ORF">GCM10010171_11410</name>
</gene>
<dbReference type="GO" id="GO:0022857">
    <property type="term" value="F:transmembrane transporter activity"/>
    <property type="evidence" value="ECO:0007669"/>
    <property type="project" value="InterPro"/>
</dbReference>
<evidence type="ECO:0000256" key="7">
    <source>
        <dbReference type="ARBA" id="ARBA00023136"/>
    </source>
</evidence>
<evidence type="ECO:0000256" key="1">
    <source>
        <dbReference type="ARBA" id="ARBA00004651"/>
    </source>
</evidence>
<evidence type="ECO:0000256" key="3">
    <source>
        <dbReference type="ARBA" id="ARBA00022448"/>
    </source>
</evidence>
<dbReference type="CDD" id="cd17502">
    <property type="entry name" value="MFS_Azr1_MDR_like"/>
    <property type="match status" value="1"/>
</dbReference>
<dbReference type="InterPro" id="IPR004638">
    <property type="entry name" value="EmrB-like"/>
</dbReference>
<dbReference type="EMBL" id="BMRB01000001">
    <property type="protein sequence ID" value="GGS20471.1"/>
    <property type="molecule type" value="Genomic_DNA"/>
</dbReference>
<feature type="region of interest" description="Disordered" evidence="8">
    <location>
        <begin position="538"/>
        <end position="576"/>
    </location>
</feature>
<name>A0A918L8C5_9PSEU</name>
<dbReference type="PANTHER" id="PTHR23501">
    <property type="entry name" value="MAJOR FACILITATOR SUPERFAMILY"/>
    <property type="match status" value="1"/>
</dbReference>
<dbReference type="Pfam" id="PF07690">
    <property type="entry name" value="MFS_1"/>
    <property type="match status" value="1"/>
</dbReference>
<reference evidence="11" key="1">
    <citation type="journal article" date="2014" name="Int. J. Syst. Evol. Microbiol.">
        <title>Complete genome sequence of Corynebacterium casei LMG S-19264T (=DSM 44701T), isolated from a smear-ripened cheese.</title>
        <authorList>
            <consortium name="US DOE Joint Genome Institute (JGI-PGF)"/>
            <person name="Walter F."/>
            <person name="Albersmeier A."/>
            <person name="Kalinowski J."/>
            <person name="Ruckert C."/>
        </authorList>
    </citation>
    <scope>NUCLEOTIDE SEQUENCE</scope>
    <source>
        <strain evidence="11">JCM 3276</strain>
    </source>
</reference>
<dbReference type="Gene3D" id="1.20.1720.10">
    <property type="entry name" value="Multidrug resistance protein D"/>
    <property type="match status" value="1"/>
</dbReference>
<dbReference type="Proteomes" id="UP000660680">
    <property type="component" value="Unassembled WGS sequence"/>
</dbReference>
<feature type="transmembrane region" description="Helical" evidence="9">
    <location>
        <begin position="343"/>
        <end position="362"/>
    </location>
</feature>
<feature type="transmembrane region" description="Helical" evidence="9">
    <location>
        <begin position="210"/>
        <end position="227"/>
    </location>
</feature>
<evidence type="ECO:0000256" key="2">
    <source>
        <dbReference type="ARBA" id="ARBA00007520"/>
    </source>
</evidence>
<evidence type="ECO:0000256" key="8">
    <source>
        <dbReference type="SAM" id="MobiDB-lite"/>
    </source>
</evidence>
<feature type="transmembrane region" description="Helical" evidence="9">
    <location>
        <begin position="269"/>
        <end position="293"/>
    </location>
</feature>
<feature type="transmembrane region" description="Helical" evidence="9">
    <location>
        <begin position="15"/>
        <end position="40"/>
    </location>
</feature>
<dbReference type="Gene3D" id="1.20.1250.20">
    <property type="entry name" value="MFS general substrate transporter like domains"/>
    <property type="match status" value="1"/>
</dbReference>
<comment type="similarity">
    <text evidence="2">Belongs to the major facilitator superfamily. TCR/Tet family.</text>
</comment>
<organism evidence="11 12">
    <name type="scientific">Actinokineospora fastidiosa</name>
    <dbReference type="NCBI Taxonomy" id="1816"/>
    <lineage>
        <taxon>Bacteria</taxon>
        <taxon>Bacillati</taxon>
        <taxon>Actinomycetota</taxon>
        <taxon>Actinomycetes</taxon>
        <taxon>Pseudonocardiales</taxon>
        <taxon>Pseudonocardiaceae</taxon>
        <taxon>Actinokineospora</taxon>
    </lineage>
</organism>
<comment type="caution">
    <text evidence="11">The sequence shown here is derived from an EMBL/GenBank/DDBJ whole genome shotgun (WGS) entry which is preliminary data.</text>
</comment>
<dbReference type="RefSeq" id="WP_189209183.1">
    <property type="nucleotide sequence ID" value="NZ_BMRB01000001.1"/>
</dbReference>
<dbReference type="SUPFAM" id="SSF103473">
    <property type="entry name" value="MFS general substrate transporter"/>
    <property type="match status" value="1"/>
</dbReference>
<feature type="transmembrane region" description="Helical" evidence="9">
    <location>
        <begin position="233"/>
        <end position="257"/>
    </location>
</feature>
<comment type="subcellular location">
    <subcellularLocation>
        <location evidence="1">Cell membrane</location>
        <topology evidence="1">Multi-pass membrane protein</topology>
    </subcellularLocation>
</comment>
<keyword evidence="5 9" id="KW-0812">Transmembrane</keyword>
<feature type="transmembrane region" description="Helical" evidence="9">
    <location>
        <begin position="368"/>
        <end position="392"/>
    </location>
</feature>
<feature type="transmembrane region" description="Helical" evidence="9">
    <location>
        <begin position="313"/>
        <end position="331"/>
    </location>
</feature>
<keyword evidence="4" id="KW-1003">Cell membrane</keyword>
<feature type="transmembrane region" description="Helical" evidence="9">
    <location>
        <begin position="177"/>
        <end position="198"/>
    </location>
</feature>
<evidence type="ECO:0000313" key="12">
    <source>
        <dbReference type="Proteomes" id="UP000660680"/>
    </source>
</evidence>
<dbReference type="PROSITE" id="PS50850">
    <property type="entry name" value="MFS"/>
    <property type="match status" value="1"/>
</dbReference>
<keyword evidence="7 9" id="KW-0472">Membrane</keyword>
<keyword evidence="3" id="KW-0813">Transport</keyword>
<evidence type="ECO:0000256" key="9">
    <source>
        <dbReference type="SAM" id="Phobius"/>
    </source>
</evidence>
<dbReference type="InterPro" id="IPR011701">
    <property type="entry name" value="MFS"/>
</dbReference>
<reference evidence="11" key="2">
    <citation type="submission" date="2020-09" db="EMBL/GenBank/DDBJ databases">
        <authorList>
            <person name="Sun Q."/>
            <person name="Ohkuma M."/>
        </authorList>
    </citation>
    <scope>NUCLEOTIDE SEQUENCE</scope>
    <source>
        <strain evidence="11">JCM 3276</strain>
    </source>
</reference>
<protein>
    <submittedName>
        <fullName evidence="11">MFS transporter</fullName>
    </submittedName>
</protein>